<organism evidence="1 2">
    <name type="scientific">Streptomyces nymphaeiformis</name>
    <dbReference type="NCBI Taxonomy" id="2663842"/>
    <lineage>
        <taxon>Bacteria</taxon>
        <taxon>Bacillati</taxon>
        <taxon>Actinomycetota</taxon>
        <taxon>Actinomycetes</taxon>
        <taxon>Kitasatosporales</taxon>
        <taxon>Streptomycetaceae</taxon>
        <taxon>Streptomyces</taxon>
    </lineage>
</organism>
<gene>
    <name evidence="1" type="ORF">GGE06_008354</name>
</gene>
<comment type="caution">
    <text evidence="1">The sequence shown here is derived from an EMBL/GenBank/DDBJ whole genome shotgun (WGS) entry which is preliminary data.</text>
</comment>
<dbReference type="AlphaFoldDB" id="A0A7W7U9C7"/>
<reference evidence="1 2" key="1">
    <citation type="submission" date="2020-08" db="EMBL/GenBank/DDBJ databases">
        <title>Genomic Encyclopedia of Type Strains, Phase III (KMG-III): the genomes of soil and plant-associated and newly described type strains.</title>
        <authorList>
            <person name="Whitman W."/>
        </authorList>
    </citation>
    <scope>NUCLEOTIDE SEQUENCE [LARGE SCALE GENOMIC DNA]</scope>
    <source>
        <strain evidence="1 2">SFB5A</strain>
    </source>
</reference>
<dbReference type="EMBL" id="JACHJY010000021">
    <property type="protein sequence ID" value="MBB4987381.1"/>
    <property type="molecule type" value="Genomic_DNA"/>
</dbReference>
<proteinExistence type="predicted"/>
<evidence type="ECO:0000313" key="2">
    <source>
        <dbReference type="Proteomes" id="UP000582643"/>
    </source>
</evidence>
<evidence type="ECO:0000313" key="1">
    <source>
        <dbReference type="EMBL" id="MBB4987381.1"/>
    </source>
</evidence>
<protein>
    <submittedName>
        <fullName evidence="1">Uncharacterized protein</fullName>
    </submittedName>
</protein>
<accession>A0A7W7U9C7</accession>
<name>A0A7W7U9C7_9ACTN</name>
<dbReference type="Proteomes" id="UP000582643">
    <property type="component" value="Unassembled WGS sequence"/>
</dbReference>
<sequence length="87" mass="9295">MRFAERLVRGDGDAVLLLALGQNLEQQLGAVAVEFHVAELVDAEEVDAAVAGDRLGELLLVGGLDELVDQLRGQLSPYSLKCSARYG</sequence>
<keyword evidence="2" id="KW-1185">Reference proteome</keyword>